<evidence type="ECO:0000313" key="3">
    <source>
        <dbReference type="Proteomes" id="UP000489600"/>
    </source>
</evidence>
<proteinExistence type="inferred from homology"/>
<accession>A0A565C9N5</accession>
<reference evidence="2" key="1">
    <citation type="submission" date="2019-07" db="EMBL/GenBank/DDBJ databases">
        <authorList>
            <person name="Dittberner H."/>
        </authorList>
    </citation>
    <scope>NUCLEOTIDE SEQUENCE [LARGE SCALE GENOMIC DNA]</scope>
</reference>
<dbReference type="EMBL" id="CABITT030000007">
    <property type="protein sequence ID" value="VVB10327.1"/>
    <property type="molecule type" value="Genomic_DNA"/>
</dbReference>
<keyword evidence="3" id="KW-1185">Reference proteome</keyword>
<dbReference type="GO" id="GO:0005739">
    <property type="term" value="C:mitochondrion"/>
    <property type="evidence" value="ECO:0007669"/>
    <property type="project" value="TreeGrafter"/>
</dbReference>
<comment type="caution">
    <text evidence="2">The sequence shown here is derived from an EMBL/GenBank/DDBJ whole genome shotgun (WGS) entry which is preliminary data.</text>
</comment>
<sequence length="130" mass="15086">MHGEELLNQLVRDEGPSVTKTDLLRWAKLFDKEGKNQQTLEIYEWMMRQKMTLSASKHGVHVDLIGKTKGLAAAENCFNNLDPCDRNHSTYLKLLKWYCRGLEEDKARQRLFSGKWMISNLSLIVHPLTI</sequence>
<dbReference type="Proteomes" id="UP000489600">
    <property type="component" value="Unassembled WGS sequence"/>
</dbReference>
<dbReference type="PANTHER" id="PTHR45717">
    <property type="entry name" value="OS12G0527900 PROTEIN"/>
    <property type="match status" value="1"/>
</dbReference>
<gene>
    <name evidence="2" type="ORF">ANE_LOCUS20771</name>
</gene>
<organism evidence="2 3">
    <name type="scientific">Arabis nemorensis</name>
    <dbReference type="NCBI Taxonomy" id="586526"/>
    <lineage>
        <taxon>Eukaryota</taxon>
        <taxon>Viridiplantae</taxon>
        <taxon>Streptophyta</taxon>
        <taxon>Embryophyta</taxon>
        <taxon>Tracheophyta</taxon>
        <taxon>Spermatophyta</taxon>
        <taxon>Magnoliopsida</taxon>
        <taxon>eudicotyledons</taxon>
        <taxon>Gunneridae</taxon>
        <taxon>Pentapetalae</taxon>
        <taxon>rosids</taxon>
        <taxon>malvids</taxon>
        <taxon>Brassicales</taxon>
        <taxon>Brassicaceae</taxon>
        <taxon>Arabideae</taxon>
        <taxon>Arabis</taxon>
    </lineage>
</organism>
<dbReference type="OrthoDB" id="1730360at2759"/>
<comment type="similarity">
    <text evidence="1">Belongs to the PPR family. P subfamily.</text>
</comment>
<protein>
    <recommendedName>
        <fullName evidence="4">Pentacotripeptide-repeat region of PRORP domain-containing protein</fullName>
    </recommendedName>
</protein>
<dbReference type="PANTHER" id="PTHR45717:SF34">
    <property type="entry name" value="PENTACOTRIPEPTIDE-REPEAT REGION OF PRORP DOMAIN-CONTAINING PROTEIN"/>
    <property type="match status" value="1"/>
</dbReference>
<evidence type="ECO:0000256" key="1">
    <source>
        <dbReference type="ARBA" id="ARBA00007626"/>
    </source>
</evidence>
<dbReference type="AlphaFoldDB" id="A0A565C9N5"/>
<evidence type="ECO:0000313" key="2">
    <source>
        <dbReference type="EMBL" id="VVB10327.1"/>
    </source>
</evidence>
<name>A0A565C9N5_9BRAS</name>
<evidence type="ECO:0008006" key="4">
    <source>
        <dbReference type="Google" id="ProtNLM"/>
    </source>
</evidence>